<evidence type="ECO:0000256" key="1">
    <source>
        <dbReference type="SAM" id="MobiDB-lite"/>
    </source>
</evidence>
<name>A0A3N4IBZ2_ASCIM</name>
<feature type="region of interest" description="Disordered" evidence="1">
    <location>
        <begin position="142"/>
        <end position="178"/>
    </location>
</feature>
<keyword evidence="3" id="KW-1185">Reference proteome</keyword>
<dbReference type="Proteomes" id="UP000275078">
    <property type="component" value="Unassembled WGS sequence"/>
</dbReference>
<evidence type="ECO:0000313" key="2">
    <source>
        <dbReference type="EMBL" id="RPA82957.1"/>
    </source>
</evidence>
<organism evidence="2 3">
    <name type="scientific">Ascobolus immersus RN42</name>
    <dbReference type="NCBI Taxonomy" id="1160509"/>
    <lineage>
        <taxon>Eukaryota</taxon>
        <taxon>Fungi</taxon>
        <taxon>Dikarya</taxon>
        <taxon>Ascomycota</taxon>
        <taxon>Pezizomycotina</taxon>
        <taxon>Pezizomycetes</taxon>
        <taxon>Pezizales</taxon>
        <taxon>Ascobolaceae</taxon>
        <taxon>Ascobolus</taxon>
    </lineage>
</organism>
<sequence>MPANFLKSLASGPVKPDIDKDVIERLAIADRIIKDVIEDEKVVGISIGILHEGEEVTSLRNGGHYGYVENLNKDREFRELKTNVHGWTRYPLGQISELFAVLYISNRIGADGVEEKKPPVVSETAIEPKGLLSLVRSVKRIRSKKQPRGADTPIQPKNPTQESDTPKQPPINKLPLGLDTPILHMLPGFKAPTEYL</sequence>
<reference evidence="2 3" key="1">
    <citation type="journal article" date="2018" name="Nat. Ecol. Evol.">
        <title>Pezizomycetes genomes reveal the molecular basis of ectomycorrhizal truffle lifestyle.</title>
        <authorList>
            <person name="Murat C."/>
            <person name="Payen T."/>
            <person name="Noel B."/>
            <person name="Kuo A."/>
            <person name="Morin E."/>
            <person name="Chen J."/>
            <person name="Kohler A."/>
            <person name="Krizsan K."/>
            <person name="Balestrini R."/>
            <person name="Da Silva C."/>
            <person name="Montanini B."/>
            <person name="Hainaut M."/>
            <person name="Levati E."/>
            <person name="Barry K.W."/>
            <person name="Belfiori B."/>
            <person name="Cichocki N."/>
            <person name="Clum A."/>
            <person name="Dockter R.B."/>
            <person name="Fauchery L."/>
            <person name="Guy J."/>
            <person name="Iotti M."/>
            <person name="Le Tacon F."/>
            <person name="Lindquist E.A."/>
            <person name="Lipzen A."/>
            <person name="Malagnac F."/>
            <person name="Mello A."/>
            <person name="Molinier V."/>
            <person name="Miyauchi S."/>
            <person name="Poulain J."/>
            <person name="Riccioni C."/>
            <person name="Rubini A."/>
            <person name="Sitrit Y."/>
            <person name="Splivallo R."/>
            <person name="Traeger S."/>
            <person name="Wang M."/>
            <person name="Zifcakova L."/>
            <person name="Wipf D."/>
            <person name="Zambonelli A."/>
            <person name="Paolocci F."/>
            <person name="Nowrousian M."/>
            <person name="Ottonello S."/>
            <person name="Baldrian P."/>
            <person name="Spatafora J.W."/>
            <person name="Henrissat B."/>
            <person name="Nagy L.G."/>
            <person name="Aury J.M."/>
            <person name="Wincker P."/>
            <person name="Grigoriev I.V."/>
            <person name="Bonfante P."/>
            <person name="Martin F.M."/>
        </authorList>
    </citation>
    <scope>NUCLEOTIDE SEQUENCE [LARGE SCALE GENOMIC DNA]</scope>
    <source>
        <strain evidence="2 3">RN42</strain>
    </source>
</reference>
<protein>
    <submittedName>
        <fullName evidence="2">Uncharacterized protein</fullName>
    </submittedName>
</protein>
<proteinExistence type="predicted"/>
<dbReference type="EMBL" id="ML119668">
    <property type="protein sequence ID" value="RPA82957.1"/>
    <property type="molecule type" value="Genomic_DNA"/>
</dbReference>
<accession>A0A3N4IBZ2</accession>
<gene>
    <name evidence="2" type="ORF">BJ508DRAFT_325115</name>
</gene>
<evidence type="ECO:0000313" key="3">
    <source>
        <dbReference type="Proteomes" id="UP000275078"/>
    </source>
</evidence>
<dbReference type="AlphaFoldDB" id="A0A3N4IBZ2"/>